<dbReference type="InterPro" id="IPR035418">
    <property type="entry name" value="AraC-bd_2"/>
</dbReference>
<proteinExistence type="predicted"/>
<reference evidence="6 7" key="1">
    <citation type="submission" date="2023-07" db="EMBL/GenBank/DDBJ databases">
        <title>Sequencing the genomes of 1000 actinobacteria strains.</title>
        <authorList>
            <person name="Klenk H.-P."/>
        </authorList>
    </citation>
    <scope>NUCLEOTIDE SEQUENCE [LARGE SCALE GENOMIC DNA]</scope>
    <source>
        <strain evidence="6 7">DSM 45554</strain>
    </source>
</reference>
<keyword evidence="1" id="KW-0805">Transcription regulation</keyword>
<dbReference type="Pfam" id="PF12833">
    <property type="entry name" value="HTH_18"/>
    <property type="match status" value="1"/>
</dbReference>
<evidence type="ECO:0000259" key="5">
    <source>
        <dbReference type="PROSITE" id="PS01124"/>
    </source>
</evidence>
<dbReference type="Gene3D" id="1.10.10.60">
    <property type="entry name" value="Homeodomain-like"/>
    <property type="match status" value="1"/>
</dbReference>
<evidence type="ECO:0000256" key="4">
    <source>
        <dbReference type="SAM" id="MobiDB-lite"/>
    </source>
</evidence>
<dbReference type="Pfam" id="PF14525">
    <property type="entry name" value="AraC_binding_2"/>
    <property type="match status" value="1"/>
</dbReference>
<evidence type="ECO:0000313" key="7">
    <source>
        <dbReference type="Proteomes" id="UP001183585"/>
    </source>
</evidence>
<dbReference type="InterPro" id="IPR050204">
    <property type="entry name" value="AraC_XylS_family_regulators"/>
</dbReference>
<dbReference type="InterPro" id="IPR020449">
    <property type="entry name" value="Tscrpt_reg_AraC-type_HTH"/>
</dbReference>
<keyword evidence="3" id="KW-0804">Transcription</keyword>
<evidence type="ECO:0000256" key="1">
    <source>
        <dbReference type="ARBA" id="ARBA00023015"/>
    </source>
</evidence>
<name>A0ABU2CQ16_9MICO</name>
<feature type="region of interest" description="Disordered" evidence="4">
    <location>
        <begin position="335"/>
        <end position="358"/>
    </location>
</feature>
<dbReference type="RefSeq" id="WP_274994508.1">
    <property type="nucleotide sequence ID" value="NZ_JAJQQP010000007.1"/>
</dbReference>
<feature type="region of interest" description="Disordered" evidence="4">
    <location>
        <begin position="219"/>
        <end position="240"/>
    </location>
</feature>
<keyword evidence="2" id="KW-0238">DNA-binding</keyword>
<organism evidence="6 7">
    <name type="scientific">Promicromonospora iranensis</name>
    <dbReference type="NCBI Taxonomy" id="1105144"/>
    <lineage>
        <taxon>Bacteria</taxon>
        <taxon>Bacillati</taxon>
        <taxon>Actinomycetota</taxon>
        <taxon>Actinomycetes</taxon>
        <taxon>Micrococcales</taxon>
        <taxon>Promicromonosporaceae</taxon>
        <taxon>Promicromonospora</taxon>
    </lineage>
</organism>
<comment type="caution">
    <text evidence="6">The sequence shown here is derived from an EMBL/GenBank/DDBJ whole genome shotgun (WGS) entry which is preliminary data.</text>
</comment>
<dbReference type="PRINTS" id="PR00032">
    <property type="entry name" value="HTHARAC"/>
</dbReference>
<protein>
    <submittedName>
        <fullName evidence="6">AraC-like DNA-binding protein</fullName>
    </submittedName>
</protein>
<dbReference type="PANTHER" id="PTHR46796:SF6">
    <property type="entry name" value="ARAC SUBFAMILY"/>
    <property type="match status" value="1"/>
</dbReference>
<dbReference type="EMBL" id="JAVDYE010000001">
    <property type="protein sequence ID" value="MDR7383438.1"/>
    <property type="molecule type" value="Genomic_DNA"/>
</dbReference>
<dbReference type="PANTHER" id="PTHR46796">
    <property type="entry name" value="HTH-TYPE TRANSCRIPTIONAL ACTIVATOR RHAS-RELATED"/>
    <property type="match status" value="1"/>
</dbReference>
<dbReference type="SMART" id="SM00342">
    <property type="entry name" value="HTH_ARAC"/>
    <property type="match status" value="1"/>
</dbReference>
<accession>A0ABU2CQ16</accession>
<evidence type="ECO:0000313" key="6">
    <source>
        <dbReference type="EMBL" id="MDR7383438.1"/>
    </source>
</evidence>
<keyword evidence="7" id="KW-1185">Reference proteome</keyword>
<dbReference type="Proteomes" id="UP001183585">
    <property type="component" value="Unassembled WGS sequence"/>
</dbReference>
<dbReference type="SUPFAM" id="SSF46689">
    <property type="entry name" value="Homeodomain-like"/>
    <property type="match status" value="1"/>
</dbReference>
<evidence type="ECO:0000256" key="3">
    <source>
        <dbReference type="ARBA" id="ARBA00023163"/>
    </source>
</evidence>
<dbReference type="InterPro" id="IPR018060">
    <property type="entry name" value="HTH_AraC"/>
</dbReference>
<feature type="domain" description="HTH araC/xylS-type" evidence="5">
    <location>
        <begin position="246"/>
        <end position="347"/>
    </location>
</feature>
<dbReference type="InterPro" id="IPR009057">
    <property type="entry name" value="Homeodomain-like_sf"/>
</dbReference>
<gene>
    <name evidence="6" type="ORF">J2S48_002953</name>
</gene>
<dbReference type="PROSITE" id="PS01124">
    <property type="entry name" value="HTH_ARAC_FAMILY_2"/>
    <property type="match status" value="1"/>
</dbReference>
<evidence type="ECO:0000256" key="2">
    <source>
        <dbReference type="ARBA" id="ARBA00023125"/>
    </source>
</evidence>
<sequence>MTRATPASHGAVDRFSTRGLPAARRIELWEEHNAHALVALQCRMLDESALEAAEANLQLDRLHLAHVEANPHAVERTARTVRSRPTESVALYFTLAGAALFADADGTRTLRPGQLLVCDADRPFLRGFEQGLEELAVKVPYDVLRSVGGTMPRTARVIDFRGRAGPGGRTAPAWGAGSYAAALAALVARAVGSRGDGSADEDALLELVTAVLAQPDTAGVGSTAAGAPSTARPPAAGTSTTGAHFAAAEQYVRQWLRDPTLSARRIADAIGLSERQLSRVFAERGTSVPRFVARRRVEMAGRMLRMPSYAEQTVEAIGLRCGFSSAAQFSRVFREQSGMSPSEARRYTGPAHPLPIGS</sequence>